<keyword evidence="4" id="KW-0539">Nucleus</keyword>
<comment type="subcellular location">
    <subcellularLocation>
        <location evidence="1">Nucleus</location>
    </subcellularLocation>
</comment>
<feature type="compositionally biased region" description="Basic and acidic residues" evidence="5">
    <location>
        <begin position="302"/>
        <end position="319"/>
    </location>
</feature>
<name>A0A8S1AQZ4_ARCPL</name>
<dbReference type="Proteomes" id="UP000494256">
    <property type="component" value="Unassembled WGS sequence"/>
</dbReference>
<dbReference type="InterPro" id="IPR019038">
    <property type="entry name" value="POLD3"/>
</dbReference>
<feature type="region of interest" description="Disordered" evidence="5">
    <location>
        <begin position="284"/>
        <end position="381"/>
    </location>
</feature>
<evidence type="ECO:0000256" key="5">
    <source>
        <dbReference type="SAM" id="MobiDB-lite"/>
    </source>
</evidence>
<dbReference type="GO" id="GO:0006271">
    <property type="term" value="P:DNA strand elongation involved in DNA replication"/>
    <property type="evidence" value="ECO:0007669"/>
    <property type="project" value="TreeGrafter"/>
</dbReference>
<evidence type="ECO:0000256" key="1">
    <source>
        <dbReference type="ARBA" id="ARBA00004123"/>
    </source>
</evidence>
<feature type="region of interest" description="Disordered" evidence="5">
    <location>
        <begin position="183"/>
        <end position="238"/>
    </location>
</feature>
<dbReference type="PANTHER" id="PTHR17598">
    <property type="entry name" value="DNA POLYMERASE DELTA SUBUNIT 3"/>
    <property type="match status" value="1"/>
</dbReference>
<dbReference type="GO" id="GO:0006297">
    <property type="term" value="P:nucleotide-excision repair, DNA gap filling"/>
    <property type="evidence" value="ECO:0007669"/>
    <property type="project" value="TreeGrafter"/>
</dbReference>
<dbReference type="GO" id="GO:1904161">
    <property type="term" value="P:DNA synthesis involved in UV-damage excision repair"/>
    <property type="evidence" value="ECO:0007669"/>
    <property type="project" value="TreeGrafter"/>
</dbReference>
<reference evidence="6 7" key="1">
    <citation type="submission" date="2020-04" db="EMBL/GenBank/DDBJ databases">
        <authorList>
            <person name="Wallbank WR R."/>
            <person name="Pardo Diaz C."/>
            <person name="Kozak K."/>
            <person name="Martin S."/>
            <person name="Jiggins C."/>
            <person name="Moest M."/>
            <person name="Warren A I."/>
            <person name="Byers J.R.P. K."/>
            <person name="Montejo-Kovacevich G."/>
            <person name="Yen C E."/>
        </authorList>
    </citation>
    <scope>NUCLEOTIDE SEQUENCE [LARGE SCALE GENOMIC DNA]</scope>
</reference>
<feature type="compositionally biased region" description="Low complexity" evidence="5">
    <location>
        <begin position="229"/>
        <end position="238"/>
    </location>
</feature>
<dbReference type="InterPro" id="IPR041913">
    <property type="entry name" value="POLD3_sf"/>
</dbReference>
<dbReference type="GO" id="GO:0043625">
    <property type="term" value="C:delta DNA polymerase complex"/>
    <property type="evidence" value="ECO:0007669"/>
    <property type="project" value="InterPro"/>
</dbReference>
<keyword evidence="3" id="KW-0235">DNA replication</keyword>
<proteinExistence type="predicted"/>
<evidence type="ECO:0000256" key="2">
    <source>
        <dbReference type="ARBA" id="ARBA00017589"/>
    </source>
</evidence>
<feature type="compositionally biased region" description="Basic residues" evidence="5">
    <location>
        <begin position="321"/>
        <end position="337"/>
    </location>
</feature>
<organism evidence="6 7">
    <name type="scientific">Arctia plantaginis</name>
    <name type="common">Wood tiger moth</name>
    <name type="synonym">Phalaena plantaginis</name>
    <dbReference type="NCBI Taxonomy" id="874455"/>
    <lineage>
        <taxon>Eukaryota</taxon>
        <taxon>Metazoa</taxon>
        <taxon>Ecdysozoa</taxon>
        <taxon>Arthropoda</taxon>
        <taxon>Hexapoda</taxon>
        <taxon>Insecta</taxon>
        <taxon>Pterygota</taxon>
        <taxon>Neoptera</taxon>
        <taxon>Endopterygota</taxon>
        <taxon>Lepidoptera</taxon>
        <taxon>Glossata</taxon>
        <taxon>Ditrysia</taxon>
        <taxon>Noctuoidea</taxon>
        <taxon>Erebidae</taxon>
        <taxon>Arctiinae</taxon>
        <taxon>Arctia</taxon>
    </lineage>
</organism>
<comment type="caution">
    <text evidence="6">The sequence shown here is derived from an EMBL/GenBank/DDBJ whole genome shotgun (WGS) entry which is preliminary data.</text>
</comment>
<sequence length="475" mass="53978">MSKREVKTNEDKSAPRAASKYLNMENTFENNLKTLKELILDEGKIVTYISLSKDLCIHANEAKDLLNQVVRDIRKKEPRTEIYIYYMISGLLSNNSACTSVCSELDLDALRKSLNIIFYEHVYCVSKGMQAVDNVALTALNKFEDLSLCTGLIKANVCIKRPDNEILNLKSNNIQNKMIEPKSNVKTKNTNERKRELFKNTENVKKDVETKSESIKSNETVSPKKESTNNKISNKNSTKAASKSIAGFFNKANGDNAKAKTAKVKEDKEQENKVEIKVENEIKLEQPIADKNTSGQNETEEPVQKSKKTVEIEKPDNKSLKQIKKNAKVEKKRKRLLHVSDSESDNETNDPFADDDNIKMSVDQESEDEIPPTPTVNTVKITSGIINPKKRRKIVDKTYTDEDGYILTKKEEVYESCSDNEEEIKSNIKQEKENVEVKQAKTVTSPQKDSKLKKRKVSPPQKGKQQTLTNFFKKV</sequence>
<feature type="region of interest" description="Disordered" evidence="5">
    <location>
        <begin position="436"/>
        <end position="475"/>
    </location>
</feature>
<dbReference type="PANTHER" id="PTHR17598:SF13">
    <property type="entry name" value="DNA POLYMERASE DELTA SUBUNIT 3"/>
    <property type="match status" value="1"/>
</dbReference>
<feature type="compositionally biased region" description="Basic and acidic residues" evidence="5">
    <location>
        <begin position="189"/>
        <end position="228"/>
    </location>
</feature>
<dbReference type="AlphaFoldDB" id="A0A8S1AQZ4"/>
<feature type="compositionally biased region" description="Acidic residues" evidence="5">
    <location>
        <begin position="342"/>
        <end position="355"/>
    </location>
</feature>
<evidence type="ECO:0000256" key="3">
    <source>
        <dbReference type="ARBA" id="ARBA00022705"/>
    </source>
</evidence>
<gene>
    <name evidence="6" type="ORF">APLA_LOCUS13216</name>
</gene>
<dbReference type="OrthoDB" id="10051381at2759"/>
<dbReference type="EMBL" id="CADEBD010000348">
    <property type="protein sequence ID" value="CAB3250679.1"/>
    <property type="molecule type" value="Genomic_DNA"/>
</dbReference>
<feature type="compositionally biased region" description="Polar residues" evidence="5">
    <location>
        <begin position="463"/>
        <end position="475"/>
    </location>
</feature>
<dbReference type="Gene3D" id="3.90.1030.20">
    <property type="entry name" value="DNA polymerase delta, p66 (Cdc27) subunit, wHTH domain"/>
    <property type="match status" value="1"/>
</dbReference>
<dbReference type="Pfam" id="PF09507">
    <property type="entry name" value="CDC27"/>
    <property type="match status" value="1"/>
</dbReference>
<accession>A0A8S1AQZ4</accession>
<evidence type="ECO:0000313" key="7">
    <source>
        <dbReference type="Proteomes" id="UP000494256"/>
    </source>
</evidence>
<dbReference type="GO" id="GO:0003887">
    <property type="term" value="F:DNA-directed DNA polymerase activity"/>
    <property type="evidence" value="ECO:0007669"/>
    <property type="project" value="TreeGrafter"/>
</dbReference>
<evidence type="ECO:0000313" key="6">
    <source>
        <dbReference type="EMBL" id="CAB3250679.1"/>
    </source>
</evidence>
<evidence type="ECO:0000256" key="4">
    <source>
        <dbReference type="ARBA" id="ARBA00023242"/>
    </source>
</evidence>
<protein>
    <recommendedName>
        <fullName evidence="2">DNA polymerase delta subunit 3</fullName>
    </recommendedName>
</protein>